<sequence>MQLSDKTPTRLVQVSLFFSAAHFLFGGVTWSNILLFLVFTGTVYISTKLFIILQQLQMATVTDLSELKLYLMGAAVLFIGIATFAYSYMFGVFYLFITGVYFISPYDRAWLAGKSRMVVYDNKVEYREV</sequence>
<reference evidence="1 2" key="1">
    <citation type="journal article" date="2005" name="Nucleic Acids Res.">
        <title>Genomic blueprint of Hahella chejuensis, a marine microbe producing an algicidal agent.</title>
        <authorList>
            <person name="Jeong H."/>
            <person name="Yim J.H."/>
            <person name="Lee C."/>
            <person name="Choi S.-H."/>
            <person name="Park Y.K."/>
            <person name="Yoon S.H."/>
            <person name="Hur C.-G."/>
            <person name="Kang H.-Y."/>
            <person name="Kim D."/>
            <person name="Lee H.H."/>
            <person name="Park K.H."/>
            <person name="Park S.-H."/>
            <person name="Park H.-S."/>
            <person name="Lee H.K."/>
            <person name="Oh T.K."/>
            <person name="Kim J.F."/>
        </authorList>
    </citation>
    <scope>NUCLEOTIDE SEQUENCE [LARGE SCALE GENOMIC DNA]</scope>
    <source>
        <strain evidence="1 2">KCTC 2396</strain>
    </source>
</reference>
<gene>
    <name evidence="1" type="ordered locus">HCH_00438</name>
</gene>
<dbReference type="STRING" id="349521.HCH_00438"/>
<dbReference type="RefSeq" id="WP_011394425.1">
    <property type="nucleotide sequence ID" value="NC_007645.1"/>
</dbReference>
<evidence type="ECO:0000313" key="2">
    <source>
        <dbReference type="Proteomes" id="UP000000238"/>
    </source>
</evidence>
<evidence type="ECO:0000313" key="1">
    <source>
        <dbReference type="EMBL" id="ABC27348.1"/>
    </source>
</evidence>
<dbReference type="KEGG" id="hch:HCH_00438"/>
<dbReference type="Proteomes" id="UP000000238">
    <property type="component" value="Chromosome"/>
</dbReference>
<name>Q2SPS6_HAHCH</name>
<dbReference type="OrthoDB" id="6196014at2"/>
<accession>Q2SPS6</accession>
<organism evidence="1 2">
    <name type="scientific">Hahella chejuensis (strain KCTC 2396)</name>
    <dbReference type="NCBI Taxonomy" id="349521"/>
    <lineage>
        <taxon>Bacteria</taxon>
        <taxon>Pseudomonadati</taxon>
        <taxon>Pseudomonadota</taxon>
        <taxon>Gammaproteobacteria</taxon>
        <taxon>Oceanospirillales</taxon>
        <taxon>Hahellaceae</taxon>
        <taxon>Hahella</taxon>
    </lineage>
</organism>
<dbReference type="HOGENOM" id="CLU_1945746_0_0_6"/>
<keyword evidence="2" id="KW-1185">Reference proteome</keyword>
<protein>
    <submittedName>
        <fullName evidence="1">Uncharacterized protein</fullName>
    </submittedName>
</protein>
<dbReference type="AlphaFoldDB" id="Q2SPS6"/>
<dbReference type="EMBL" id="CP000155">
    <property type="protein sequence ID" value="ABC27348.1"/>
    <property type="molecule type" value="Genomic_DNA"/>
</dbReference>
<proteinExistence type="predicted"/>